<dbReference type="SUPFAM" id="SSF49401">
    <property type="entry name" value="Bacterial adhesins"/>
    <property type="match status" value="1"/>
</dbReference>
<dbReference type="Gene3D" id="2.60.40.1090">
    <property type="entry name" value="Fimbrial-type adhesion domain"/>
    <property type="match status" value="1"/>
</dbReference>
<dbReference type="InterPro" id="IPR000259">
    <property type="entry name" value="Adhesion_dom_fimbrial"/>
</dbReference>
<dbReference type="InterPro" id="IPR050263">
    <property type="entry name" value="Bact_Fimbrial_Adh_Pro"/>
</dbReference>
<protein>
    <submittedName>
        <fullName evidence="3">Fimbrial protein</fullName>
    </submittedName>
</protein>
<dbReference type="InterPro" id="IPR008966">
    <property type="entry name" value="Adhesion_dom_sf"/>
</dbReference>
<feature type="chain" id="PRO_5030807719" evidence="1">
    <location>
        <begin position="34"/>
        <end position="330"/>
    </location>
</feature>
<keyword evidence="4" id="KW-1185">Reference proteome</keyword>
<feature type="domain" description="Fimbrial-type adhesion" evidence="2">
    <location>
        <begin position="192"/>
        <end position="329"/>
    </location>
</feature>
<comment type="caution">
    <text evidence="3">The sequence shown here is derived from an EMBL/GenBank/DDBJ whole genome shotgun (WGS) entry which is preliminary data.</text>
</comment>
<evidence type="ECO:0000256" key="1">
    <source>
        <dbReference type="SAM" id="SignalP"/>
    </source>
</evidence>
<proteinExistence type="predicted"/>
<dbReference type="Gene3D" id="2.60.40.3310">
    <property type="match status" value="1"/>
</dbReference>
<keyword evidence="1" id="KW-0732">Signal</keyword>
<dbReference type="GO" id="GO:0009289">
    <property type="term" value="C:pilus"/>
    <property type="evidence" value="ECO:0007669"/>
    <property type="project" value="InterPro"/>
</dbReference>
<dbReference type="RefSeq" id="WP_182338678.1">
    <property type="nucleotide sequence ID" value="NZ_JACGXS010000002.1"/>
</dbReference>
<dbReference type="EMBL" id="JACGXS010000002">
    <property type="protein sequence ID" value="MBA8681557.1"/>
    <property type="molecule type" value="Genomic_DNA"/>
</dbReference>
<dbReference type="AlphaFoldDB" id="A0A7W3FL34"/>
<name>A0A7W3FL34_9GAMM</name>
<dbReference type="Proteomes" id="UP000547058">
    <property type="component" value="Unassembled WGS sequence"/>
</dbReference>
<dbReference type="PANTHER" id="PTHR33420:SF25">
    <property type="entry name" value="PROTEIN FIMF"/>
    <property type="match status" value="1"/>
</dbReference>
<dbReference type="InterPro" id="IPR036937">
    <property type="entry name" value="Adhesion_dom_fimbrial_sf"/>
</dbReference>
<dbReference type="PANTHER" id="PTHR33420">
    <property type="entry name" value="FIMBRIAL SUBUNIT ELFA-RELATED"/>
    <property type="match status" value="1"/>
</dbReference>
<gene>
    <name evidence="3" type="ORF">H4O11_06995</name>
</gene>
<reference evidence="3 4" key="1">
    <citation type="submission" date="2020-08" db="EMBL/GenBank/DDBJ databases">
        <title>Stenotrophomonas tumulicola JCM 30961.</title>
        <authorList>
            <person name="Deng Y."/>
        </authorList>
    </citation>
    <scope>NUCLEOTIDE SEQUENCE [LARGE SCALE GENOMIC DNA]</scope>
    <source>
        <strain evidence="3 4">JCM 30961</strain>
    </source>
</reference>
<sequence>MNTQLVLKKMCKSHCILVVFAAVLWMSAGGARAQVAFTPSNSTLALPARLHVGSTSVGDVLWTSAKVTSRKVDPSVGSKFLWVIGDPVLAPGFTDVYSTNLPGIGIRWRGRVFGNAFPAGVPFVRHNDVSPASNGIAATLPMQEMWFELVRVADAVTPGALTVSRRQRLAFNCGTDADCSWYTSVTGTTAITVGTCDMQASIPVNLGDHRAADLIASPSTPWVDFNIPLRNCPSTYIGLFYWITPTYGVGLGGGQPMLRTRPGGATGVVVDLWDNYHNRRAPLNAGQQLIGVAPGTPNVDLGFRARMYSSGATVTPGPVESSMDIRIDYR</sequence>
<evidence type="ECO:0000313" key="3">
    <source>
        <dbReference type="EMBL" id="MBA8681557.1"/>
    </source>
</evidence>
<feature type="signal peptide" evidence="1">
    <location>
        <begin position="1"/>
        <end position="33"/>
    </location>
</feature>
<dbReference type="GO" id="GO:0043709">
    <property type="term" value="P:cell adhesion involved in single-species biofilm formation"/>
    <property type="evidence" value="ECO:0007669"/>
    <property type="project" value="TreeGrafter"/>
</dbReference>
<dbReference type="Pfam" id="PF00419">
    <property type="entry name" value="Fimbrial"/>
    <property type="match status" value="1"/>
</dbReference>
<evidence type="ECO:0000313" key="4">
    <source>
        <dbReference type="Proteomes" id="UP000547058"/>
    </source>
</evidence>
<evidence type="ECO:0000259" key="2">
    <source>
        <dbReference type="Pfam" id="PF00419"/>
    </source>
</evidence>
<accession>A0A7W3FL34</accession>
<organism evidence="3 4">
    <name type="scientific">Stenotrophomonas tumulicola</name>
    <dbReference type="NCBI Taxonomy" id="1685415"/>
    <lineage>
        <taxon>Bacteria</taxon>
        <taxon>Pseudomonadati</taxon>
        <taxon>Pseudomonadota</taxon>
        <taxon>Gammaproteobacteria</taxon>
        <taxon>Lysobacterales</taxon>
        <taxon>Lysobacteraceae</taxon>
        <taxon>Stenotrophomonas</taxon>
    </lineage>
</organism>